<dbReference type="PANTHER" id="PTHR12277:SF81">
    <property type="entry name" value="PROTEIN ABHD13"/>
    <property type="match status" value="1"/>
</dbReference>
<dbReference type="EMBL" id="JBBUTF010000005">
    <property type="protein sequence ID" value="MEK8025522.1"/>
    <property type="molecule type" value="Genomic_DNA"/>
</dbReference>
<organism evidence="2 3">
    <name type="scientific">Pseudaquabacterium rugosum</name>
    <dbReference type="NCBI Taxonomy" id="2984194"/>
    <lineage>
        <taxon>Bacteria</taxon>
        <taxon>Pseudomonadati</taxon>
        <taxon>Pseudomonadota</taxon>
        <taxon>Betaproteobacteria</taxon>
        <taxon>Burkholderiales</taxon>
        <taxon>Sphaerotilaceae</taxon>
        <taxon>Pseudaquabacterium</taxon>
    </lineage>
</organism>
<dbReference type="Pfam" id="PF12146">
    <property type="entry name" value="Hydrolase_4"/>
    <property type="match status" value="2"/>
</dbReference>
<dbReference type="Gene3D" id="3.40.50.1820">
    <property type="entry name" value="alpha/beta hydrolase"/>
    <property type="match status" value="1"/>
</dbReference>
<gene>
    <name evidence="2" type="ORF">AACH11_06060</name>
</gene>
<keyword evidence="3" id="KW-1185">Reference proteome</keyword>
<dbReference type="InterPro" id="IPR029058">
    <property type="entry name" value="AB_hydrolase_fold"/>
</dbReference>
<dbReference type="RefSeq" id="WP_341373309.1">
    <property type="nucleotide sequence ID" value="NZ_JBBUTF010000005.1"/>
</dbReference>
<sequence>MPTDPPADAPDHPEARPRDGARRRLLLGAAALGGTALLGTGCTSLELKQREWIFQPGQRSWRGGEAAAQGMAEVWIDHRSALTGQDVRLHGLWLPQDGDAAAPLLLYLHGARFDVRGSAPRMRRLHQLGYAVLAVDYRGFGQSTDVLPSQELVIEDARAAWDWLGRQHPGRPRHLFGHSLGGAVAVHVAADVGPALAGLIVEGSFTSIPDVVSHYAWGWLPLGPLITQRLAAGERIAEVRAPVLVVHGSADRVVDPAVGRALYERAPEPKRWLLVEGASHHNANALGLDQYREAVRALFGVQARAQG</sequence>
<dbReference type="SUPFAM" id="SSF53474">
    <property type="entry name" value="alpha/beta-Hydrolases"/>
    <property type="match status" value="1"/>
</dbReference>
<protein>
    <submittedName>
        <fullName evidence="2">Alpha/beta fold hydrolase</fullName>
    </submittedName>
</protein>
<name>A0ABU9B6L7_9BURK</name>
<feature type="domain" description="Serine aminopeptidase S33" evidence="1">
    <location>
        <begin position="234"/>
        <end position="281"/>
    </location>
</feature>
<comment type="caution">
    <text evidence="2">The sequence shown here is derived from an EMBL/GenBank/DDBJ whole genome shotgun (WGS) entry which is preliminary data.</text>
</comment>
<evidence type="ECO:0000313" key="3">
    <source>
        <dbReference type="Proteomes" id="UP001368500"/>
    </source>
</evidence>
<dbReference type="GO" id="GO:0016787">
    <property type="term" value="F:hydrolase activity"/>
    <property type="evidence" value="ECO:0007669"/>
    <property type="project" value="UniProtKB-KW"/>
</dbReference>
<feature type="domain" description="Serine aminopeptidase S33" evidence="1">
    <location>
        <begin position="104"/>
        <end position="211"/>
    </location>
</feature>
<keyword evidence="2" id="KW-0378">Hydrolase</keyword>
<dbReference type="PANTHER" id="PTHR12277">
    <property type="entry name" value="ALPHA/BETA HYDROLASE DOMAIN-CONTAINING PROTEIN"/>
    <property type="match status" value="1"/>
</dbReference>
<dbReference type="Proteomes" id="UP001368500">
    <property type="component" value="Unassembled WGS sequence"/>
</dbReference>
<evidence type="ECO:0000259" key="1">
    <source>
        <dbReference type="Pfam" id="PF12146"/>
    </source>
</evidence>
<evidence type="ECO:0000313" key="2">
    <source>
        <dbReference type="EMBL" id="MEK8025522.1"/>
    </source>
</evidence>
<dbReference type="InterPro" id="IPR000073">
    <property type="entry name" value="AB_hydrolase_1"/>
</dbReference>
<proteinExistence type="predicted"/>
<accession>A0ABU9B6L7</accession>
<dbReference type="InterPro" id="IPR022742">
    <property type="entry name" value="Hydrolase_4"/>
</dbReference>
<dbReference type="PRINTS" id="PR00111">
    <property type="entry name" value="ABHYDROLASE"/>
</dbReference>
<reference evidence="2 3" key="1">
    <citation type="submission" date="2024-04" db="EMBL/GenBank/DDBJ databases">
        <title>Novel species of the genus Ideonella isolated from streams.</title>
        <authorList>
            <person name="Lu H."/>
        </authorList>
    </citation>
    <scope>NUCLEOTIDE SEQUENCE [LARGE SCALE GENOMIC DNA]</scope>
    <source>
        <strain evidence="2 3">BYS139W</strain>
    </source>
</reference>